<dbReference type="OrthoDB" id="1562405at2759"/>
<dbReference type="EMBL" id="LUGG01000013">
    <property type="protein sequence ID" value="OBZ70589.1"/>
    <property type="molecule type" value="Genomic_DNA"/>
</dbReference>
<proteinExistence type="predicted"/>
<feature type="signal peptide" evidence="1">
    <location>
        <begin position="1"/>
        <end position="20"/>
    </location>
</feature>
<reference evidence="2 3" key="1">
    <citation type="submission" date="2016-03" db="EMBL/GenBank/DDBJ databases">
        <title>Whole genome sequencing of Grifola frondosa 9006-11.</title>
        <authorList>
            <person name="Min B."/>
            <person name="Park H."/>
            <person name="Kim J.-G."/>
            <person name="Cho H."/>
            <person name="Oh Y.-L."/>
            <person name="Kong W.-S."/>
            <person name="Choi I.-G."/>
        </authorList>
    </citation>
    <scope>NUCLEOTIDE SEQUENCE [LARGE SCALE GENOMIC DNA]</scope>
    <source>
        <strain evidence="2 3">9006-11</strain>
    </source>
</reference>
<dbReference type="Proteomes" id="UP000092993">
    <property type="component" value="Unassembled WGS sequence"/>
</dbReference>
<accession>A0A1C7M2J4</accession>
<keyword evidence="3" id="KW-1185">Reference proteome</keyword>
<evidence type="ECO:0000313" key="2">
    <source>
        <dbReference type="EMBL" id="OBZ70589.1"/>
    </source>
</evidence>
<evidence type="ECO:0000313" key="3">
    <source>
        <dbReference type="Proteomes" id="UP000092993"/>
    </source>
</evidence>
<protein>
    <submittedName>
        <fullName evidence="2">Uncharacterized protein</fullName>
    </submittedName>
</protein>
<feature type="chain" id="PRO_5008888893" evidence="1">
    <location>
        <begin position="21"/>
        <end position="274"/>
    </location>
</feature>
<name>A0A1C7M2J4_GRIFR</name>
<evidence type="ECO:0000256" key="1">
    <source>
        <dbReference type="SAM" id="SignalP"/>
    </source>
</evidence>
<dbReference type="STRING" id="5627.A0A1C7M2J4"/>
<organism evidence="2 3">
    <name type="scientific">Grifola frondosa</name>
    <name type="common">Maitake</name>
    <name type="synonym">Polyporus frondosus</name>
    <dbReference type="NCBI Taxonomy" id="5627"/>
    <lineage>
        <taxon>Eukaryota</taxon>
        <taxon>Fungi</taxon>
        <taxon>Dikarya</taxon>
        <taxon>Basidiomycota</taxon>
        <taxon>Agaricomycotina</taxon>
        <taxon>Agaricomycetes</taxon>
        <taxon>Polyporales</taxon>
        <taxon>Grifolaceae</taxon>
        <taxon>Grifola</taxon>
    </lineage>
</organism>
<keyword evidence="1" id="KW-0732">Signal</keyword>
<dbReference type="AlphaFoldDB" id="A0A1C7M2J4"/>
<comment type="caution">
    <text evidence="2">The sequence shown here is derived from an EMBL/GenBank/DDBJ whole genome shotgun (WGS) entry which is preliminary data.</text>
</comment>
<gene>
    <name evidence="2" type="ORF">A0H81_09429</name>
</gene>
<sequence length="274" mass="31383">MVFFLVHWIQFDLRAVFVLTVTTVDDVEVKADSALVTTVDDVEVRFSLITSHAISHASRGIWVSYRRGLYPVDILRLRQRLRAEALLGLETIAFCEFVDGAQDGVMLDSSSTFTDLQCCTDALSVELWQPEAIKALSMFVAFVSNRPKRTNVPLPTPRLLDQLPFCLSASLSIGRFMFFVTSPNLAPDEELNISRGVAADFPYFCWKCCVIDHSCHTCTLPEQERAEWKHKAEEQESTEDAPDMDRIYRNQGNFSPRKWTTYEQPRMMMYWVTT</sequence>